<evidence type="ECO:0000313" key="1">
    <source>
        <dbReference type="EMBL" id="JAP89617.1"/>
    </source>
</evidence>
<sequence length="389" mass="45437">SKQIQFQLKSNIQELYKLELKQNLRPWIEGGEEVMIVSTPNPQQIAQIYYQILEHENKAIIDFQQPLAEQLPCIQEQKIVIIYNIQIKQPQLMKIVLQNFVKSRFILFSALFPAQSSKFFLESVLLASGSGDRVRPFSQSFLSINLDQASVRHLELEILLENKLPVLPKFQQTVSFMRTKECELWKSKLENYLLYMTENTDFILPSPLKTFDEHDLSYFKYFQLQSLLCDAKLHQKWWDFRKQHFPTTAQAQLVETASKLLLFELKYKFLNFQPLKQVLAKIQPKNSLQPLLAKALTEALKQIVNQDIFYIENIQLKRLPTVLSFYDIKGDQVEPLSLVFKRFCEAQLAEDDCGYDYLIKGFKSLINELVGDTIVNLKEVKGVLSVEWV</sequence>
<name>A0A146JYK3_9EUKA</name>
<feature type="non-terminal residue" evidence="1">
    <location>
        <position position="1"/>
    </location>
</feature>
<gene>
    <name evidence="1" type="ORF">TPC1_30888</name>
</gene>
<accession>A0A146JYK3</accession>
<organism evidence="1">
    <name type="scientific">Trepomonas sp. PC1</name>
    <dbReference type="NCBI Taxonomy" id="1076344"/>
    <lineage>
        <taxon>Eukaryota</taxon>
        <taxon>Metamonada</taxon>
        <taxon>Diplomonadida</taxon>
        <taxon>Hexamitidae</taxon>
        <taxon>Hexamitinae</taxon>
        <taxon>Trepomonas</taxon>
    </lineage>
</organism>
<reference evidence="1" key="1">
    <citation type="submission" date="2015-07" db="EMBL/GenBank/DDBJ databases">
        <title>Adaptation to a free-living lifestyle via gene acquisitions in the diplomonad Trepomonas sp. PC1.</title>
        <authorList>
            <person name="Xu F."/>
            <person name="Jerlstrom-Hultqvist J."/>
            <person name="Kolisko M."/>
            <person name="Simpson A.G.B."/>
            <person name="Roger A.J."/>
            <person name="Svard S.G."/>
            <person name="Andersson J.O."/>
        </authorList>
    </citation>
    <scope>NUCLEOTIDE SEQUENCE</scope>
    <source>
        <strain evidence="1">PC1</strain>
    </source>
</reference>
<protein>
    <submittedName>
        <fullName evidence="1">Uncharacterized protein</fullName>
    </submittedName>
</protein>
<dbReference type="EMBL" id="GDID01006989">
    <property type="protein sequence ID" value="JAP89617.1"/>
    <property type="molecule type" value="Transcribed_RNA"/>
</dbReference>
<proteinExistence type="predicted"/>
<dbReference type="AlphaFoldDB" id="A0A146JYK3"/>